<keyword evidence="2" id="KW-0472">Membrane</keyword>
<sequence>MPMLNVTIDDASPLITYDGAWNQSFSDESYAGGYMSTFTQHATATFEFWGTGVQVNGSKNNNHGNYTVSLNKKPHPQDGYLPYPDEEWNTSLFTVHNLTEGLWTLEISNDGWDTLDIDSITWWCNLGQPNDTNLSLAATTVPGTDDAFTWSGSWAKKSPNDVGPTGAPGQRKRLWYLRSSHHSGEAVAIYGMAGPGYSRYTVQPSDQPEQDFDASRNAFSSQVLLYFGHGFEPGANNTITLINNGPGLFQVDHAVVHNALSSSTTISPIGISPGSVPPTGTPTIPTDTDSARHGLSAGIITAIITTSVVFLMLLAALILLLQRNKTLWYRLQRGYKVQSQFDVGSPPNGFVTPLPYSSPPLMRHHKTPSRPDPDNTLDPESQPLNRAATSLSAASTLVAEVGSRGNRPWSLKSLHLASRWGPNTPTSASTPSMRHSGLKPLSLSLTPSQQLFRSPSTRHLLQEESQYDPDAAAAPENTREQSVEDVLQHPIRRNEPSISMYHWQSRLP</sequence>
<feature type="transmembrane region" description="Helical" evidence="2">
    <location>
        <begin position="295"/>
        <end position="321"/>
    </location>
</feature>
<organism evidence="3 4">
    <name type="scientific">Favolaschia claudopus</name>
    <dbReference type="NCBI Taxonomy" id="2862362"/>
    <lineage>
        <taxon>Eukaryota</taxon>
        <taxon>Fungi</taxon>
        <taxon>Dikarya</taxon>
        <taxon>Basidiomycota</taxon>
        <taxon>Agaricomycotina</taxon>
        <taxon>Agaricomycetes</taxon>
        <taxon>Agaricomycetidae</taxon>
        <taxon>Agaricales</taxon>
        <taxon>Marasmiineae</taxon>
        <taxon>Mycenaceae</taxon>
        <taxon>Favolaschia</taxon>
    </lineage>
</organism>
<feature type="region of interest" description="Disordered" evidence="1">
    <location>
        <begin position="421"/>
        <end position="441"/>
    </location>
</feature>
<feature type="region of interest" description="Disordered" evidence="1">
    <location>
        <begin position="352"/>
        <end position="389"/>
    </location>
</feature>
<gene>
    <name evidence="3" type="ORF">R3P38DRAFT_3187320</name>
</gene>
<keyword evidence="2" id="KW-0812">Transmembrane</keyword>
<keyword evidence="2" id="KW-1133">Transmembrane helix</keyword>
<feature type="region of interest" description="Disordered" evidence="1">
    <location>
        <begin position="466"/>
        <end position="508"/>
    </location>
</feature>
<dbReference type="Proteomes" id="UP001362999">
    <property type="component" value="Unassembled WGS sequence"/>
</dbReference>
<dbReference type="EMBL" id="JAWWNJ010000024">
    <property type="protein sequence ID" value="KAK7031609.1"/>
    <property type="molecule type" value="Genomic_DNA"/>
</dbReference>
<protein>
    <submittedName>
        <fullName evidence="3">Uncharacterized protein</fullName>
    </submittedName>
</protein>
<evidence type="ECO:0000313" key="4">
    <source>
        <dbReference type="Proteomes" id="UP001362999"/>
    </source>
</evidence>
<name>A0AAW0BXH9_9AGAR</name>
<feature type="compositionally biased region" description="Polar residues" evidence="1">
    <location>
        <begin position="421"/>
        <end position="433"/>
    </location>
</feature>
<dbReference type="AlphaFoldDB" id="A0AAW0BXH9"/>
<evidence type="ECO:0000256" key="1">
    <source>
        <dbReference type="SAM" id="MobiDB-lite"/>
    </source>
</evidence>
<reference evidence="3 4" key="1">
    <citation type="journal article" date="2024" name="J Genomics">
        <title>Draft genome sequencing and assembly of Favolaschia claudopus CIRM-BRFM 2984 isolated from oak limbs.</title>
        <authorList>
            <person name="Navarro D."/>
            <person name="Drula E."/>
            <person name="Chaduli D."/>
            <person name="Cazenave R."/>
            <person name="Ahrendt S."/>
            <person name="Wang J."/>
            <person name="Lipzen A."/>
            <person name="Daum C."/>
            <person name="Barry K."/>
            <person name="Grigoriev I.V."/>
            <person name="Favel A."/>
            <person name="Rosso M.N."/>
            <person name="Martin F."/>
        </authorList>
    </citation>
    <scope>NUCLEOTIDE SEQUENCE [LARGE SCALE GENOMIC DNA]</scope>
    <source>
        <strain evidence="3 4">CIRM-BRFM 2984</strain>
    </source>
</reference>
<accession>A0AAW0BXH9</accession>
<proteinExistence type="predicted"/>
<comment type="caution">
    <text evidence="3">The sequence shown here is derived from an EMBL/GenBank/DDBJ whole genome shotgun (WGS) entry which is preliminary data.</text>
</comment>
<evidence type="ECO:0000256" key="2">
    <source>
        <dbReference type="SAM" id="Phobius"/>
    </source>
</evidence>
<dbReference type="Gene3D" id="2.60.120.260">
    <property type="entry name" value="Galactose-binding domain-like"/>
    <property type="match status" value="1"/>
</dbReference>
<keyword evidence="4" id="KW-1185">Reference proteome</keyword>
<evidence type="ECO:0000313" key="3">
    <source>
        <dbReference type="EMBL" id="KAK7031609.1"/>
    </source>
</evidence>